<gene>
    <name evidence="1" type="ORF">SAMN04488027_11814</name>
</gene>
<reference evidence="1 2" key="1">
    <citation type="submission" date="2016-10" db="EMBL/GenBank/DDBJ databases">
        <authorList>
            <person name="de Groot N.N."/>
        </authorList>
    </citation>
    <scope>NUCLEOTIDE SEQUENCE [LARGE SCALE GENOMIC DNA]</scope>
    <source>
        <strain evidence="1 2">DSM 19803</strain>
    </source>
</reference>
<evidence type="ECO:0000313" key="1">
    <source>
        <dbReference type="EMBL" id="SDH03560.1"/>
    </source>
</evidence>
<evidence type="ECO:0000313" key="2">
    <source>
        <dbReference type="Proteomes" id="UP000199296"/>
    </source>
</evidence>
<dbReference type="NCBIfam" id="TIGR02436">
    <property type="entry name" value="four helix bundle protein"/>
    <property type="match status" value="1"/>
</dbReference>
<dbReference type="RefSeq" id="WP_093370025.1">
    <property type="nucleotide sequence ID" value="NZ_FNCW01000018.1"/>
</dbReference>
<keyword evidence="2" id="KW-1185">Reference proteome</keyword>
<accession>A0A1G7Z5Z8</accession>
<dbReference type="STRING" id="470826.SAMN04488027_11814"/>
<dbReference type="OrthoDB" id="9811959at2"/>
<dbReference type="PANTHER" id="PTHR38471">
    <property type="entry name" value="FOUR HELIX BUNDLE PROTEIN"/>
    <property type="match status" value="1"/>
</dbReference>
<dbReference type="InterPro" id="IPR036583">
    <property type="entry name" value="23S_rRNA_IVS_sf"/>
</dbReference>
<dbReference type="AlphaFoldDB" id="A0A1G7Z5Z8"/>
<dbReference type="SUPFAM" id="SSF158446">
    <property type="entry name" value="IVS-encoded protein-like"/>
    <property type="match status" value="1"/>
</dbReference>
<name>A0A1G7Z5Z8_9FLAO</name>
<dbReference type="Gene3D" id="1.20.1440.60">
    <property type="entry name" value="23S rRNA-intervening sequence"/>
    <property type="match status" value="1"/>
</dbReference>
<dbReference type="PANTHER" id="PTHR38471:SF2">
    <property type="entry name" value="FOUR HELIX BUNDLE PROTEIN"/>
    <property type="match status" value="1"/>
</dbReference>
<dbReference type="Proteomes" id="UP000199296">
    <property type="component" value="Unassembled WGS sequence"/>
</dbReference>
<dbReference type="InterPro" id="IPR012657">
    <property type="entry name" value="23S_rRNA-intervening_sequence"/>
</dbReference>
<dbReference type="CDD" id="cd16377">
    <property type="entry name" value="23S_rRNA_IVP_like"/>
    <property type="match status" value="1"/>
</dbReference>
<protein>
    <submittedName>
        <fullName evidence="1">Four helix bundle protein</fullName>
    </submittedName>
</protein>
<dbReference type="Pfam" id="PF05635">
    <property type="entry name" value="23S_rRNA_IVP"/>
    <property type="match status" value="1"/>
</dbReference>
<sequence length="115" mass="13360">MDYKKLDAWKHGFELVSLIYDETKSYPSEEIYGLVSQMRRSAVSIVSNIAEGSSRNSFKDYYRFIEIAYGSTVELETQVLISIRLGYLKSDSILEEITQLKKLLNGLKRYLKTKF</sequence>
<dbReference type="EMBL" id="FNCW01000018">
    <property type="protein sequence ID" value="SDH03560.1"/>
    <property type="molecule type" value="Genomic_DNA"/>
</dbReference>
<proteinExistence type="predicted"/>
<organism evidence="1 2">
    <name type="scientific">Psychroflexus sediminis</name>
    <dbReference type="NCBI Taxonomy" id="470826"/>
    <lineage>
        <taxon>Bacteria</taxon>
        <taxon>Pseudomonadati</taxon>
        <taxon>Bacteroidota</taxon>
        <taxon>Flavobacteriia</taxon>
        <taxon>Flavobacteriales</taxon>
        <taxon>Flavobacteriaceae</taxon>
        <taxon>Psychroflexus</taxon>
    </lineage>
</organism>